<dbReference type="GO" id="GO:0140588">
    <property type="term" value="P:chromatin looping"/>
    <property type="evidence" value="ECO:0007669"/>
    <property type="project" value="InterPro"/>
</dbReference>
<dbReference type="InterPro" id="IPR024986">
    <property type="entry name" value="Nipped-B_C"/>
</dbReference>
<feature type="compositionally biased region" description="Polar residues" evidence="7">
    <location>
        <begin position="954"/>
        <end position="964"/>
    </location>
</feature>
<proteinExistence type="inferred from homology"/>
<dbReference type="GO" id="GO:0034087">
    <property type="term" value="P:establishment of mitotic sister chromatid cohesion"/>
    <property type="evidence" value="ECO:0007669"/>
    <property type="project" value="TreeGrafter"/>
</dbReference>
<reference evidence="9" key="1">
    <citation type="submission" date="2020-11" db="EMBL/GenBank/DDBJ databases">
        <authorList>
            <person name="Tran Van P."/>
        </authorList>
    </citation>
    <scope>NUCLEOTIDE SEQUENCE</scope>
</reference>
<name>A0A7R9A862_9CRUS</name>
<evidence type="ECO:0000259" key="8">
    <source>
        <dbReference type="Pfam" id="PF12830"/>
    </source>
</evidence>
<feature type="compositionally biased region" description="Low complexity" evidence="7">
    <location>
        <begin position="130"/>
        <end position="143"/>
    </location>
</feature>
<accession>A0A7R9A862</accession>
<evidence type="ECO:0000256" key="6">
    <source>
        <dbReference type="RuleBase" id="RU364107"/>
    </source>
</evidence>
<feature type="compositionally biased region" description="Basic residues" evidence="7">
    <location>
        <begin position="2046"/>
        <end position="2077"/>
    </location>
</feature>
<dbReference type="GO" id="GO:0071169">
    <property type="term" value="P:establishment of protein localization to chromatin"/>
    <property type="evidence" value="ECO:0007669"/>
    <property type="project" value="TreeGrafter"/>
</dbReference>
<dbReference type="Gene3D" id="1.25.10.10">
    <property type="entry name" value="Leucine-rich Repeat Variant"/>
    <property type="match status" value="1"/>
</dbReference>
<feature type="region of interest" description="Disordered" evidence="7">
    <location>
        <begin position="299"/>
        <end position="450"/>
    </location>
</feature>
<evidence type="ECO:0000313" key="9">
    <source>
        <dbReference type="EMBL" id="CAD7249068.1"/>
    </source>
</evidence>
<feature type="compositionally biased region" description="Basic and acidic residues" evidence="7">
    <location>
        <begin position="369"/>
        <end position="385"/>
    </location>
</feature>
<protein>
    <recommendedName>
        <fullName evidence="6">Nipped-B protein</fullName>
    </recommendedName>
</protein>
<dbReference type="GO" id="GO:0010468">
    <property type="term" value="P:regulation of gene expression"/>
    <property type="evidence" value="ECO:0007669"/>
    <property type="project" value="InterPro"/>
</dbReference>
<evidence type="ECO:0000256" key="3">
    <source>
        <dbReference type="ARBA" id="ARBA00022737"/>
    </source>
</evidence>
<feature type="compositionally biased region" description="Pro residues" evidence="7">
    <location>
        <begin position="1992"/>
        <end position="2003"/>
    </location>
</feature>
<feature type="region of interest" description="Disordered" evidence="7">
    <location>
        <begin position="952"/>
        <end position="1008"/>
    </location>
</feature>
<dbReference type="Pfam" id="PF12830">
    <property type="entry name" value="Nipped-B_C"/>
    <property type="match status" value="1"/>
</dbReference>
<keyword evidence="4 6" id="KW-0539">Nucleus</keyword>
<feature type="compositionally biased region" description="Acidic residues" evidence="7">
    <location>
        <begin position="2081"/>
        <end position="2097"/>
    </location>
</feature>
<feature type="region of interest" description="Disordered" evidence="7">
    <location>
        <begin position="1979"/>
        <end position="2097"/>
    </location>
</feature>
<dbReference type="InterPro" id="IPR016024">
    <property type="entry name" value="ARM-type_fold"/>
</dbReference>
<dbReference type="PANTHER" id="PTHR21704:SF18">
    <property type="entry name" value="NIPPED-B-LIKE PROTEIN"/>
    <property type="match status" value="1"/>
</dbReference>
<feature type="region of interest" description="Disordered" evidence="7">
    <location>
        <begin position="733"/>
        <end position="756"/>
    </location>
</feature>
<feature type="compositionally biased region" description="Basic and acidic residues" evidence="7">
    <location>
        <begin position="2017"/>
        <end position="2026"/>
    </location>
</feature>
<evidence type="ECO:0000256" key="5">
    <source>
        <dbReference type="ARBA" id="ARBA00023306"/>
    </source>
</evidence>
<evidence type="ECO:0000256" key="7">
    <source>
        <dbReference type="SAM" id="MobiDB-lite"/>
    </source>
</evidence>
<feature type="compositionally biased region" description="Basic residues" evidence="7">
    <location>
        <begin position="967"/>
        <end position="977"/>
    </location>
</feature>
<dbReference type="Proteomes" id="UP000677054">
    <property type="component" value="Unassembled WGS sequence"/>
</dbReference>
<feature type="region of interest" description="Disordered" evidence="7">
    <location>
        <begin position="130"/>
        <end position="167"/>
    </location>
</feature>
<gene>
    <name evidence="9" type="ORF">DSTB1V02_LOCUS8869</name>
</gene>
<feature type="domain" description="Sister chromatid cohesion C-terminal" evidence="8">
    <location>
        <begin position="1592"/>
        <end position="1773"/>
    </location>
</feature>
<dbReference type="GO" id="GO:0003682">
    <property type="term" value="F:chromatin binding"/>
    <property type="evidence" value="ECO:0007669"/>
    <property type="project" value="TreeGrafter"/>
</dbReference>
<feature type="compositionally biased region" description="Polar residues" evidence="7">
    <location>
        <begin position="144"/>
        <end position="156"/>
    </location>
</feature>
<sequence>LPEMPLPVPLPESHGHKSLLFHPLLVEESRRLLNTRDETLIPQLIQGISLTSADHIELKDPYAGGEPSPENLPELLHGILQRHPGVFRGQGGGYGQVQAPAAVQKWGNYGNAASTGNSPSPASMGAAFSVSPYPSSSSPASTPRMTPQQDSAASPQSPYPQLPVNKFTPAVSKTPAEASRSPLHRPTVIQSEQSHRLHQSSFPNQSLVQSSETCLSASDVNSRTALGQPLDIVNSGSECVSDARVSGNFALPQPQQQAVNASNGTSRLGGYDSGFHQINGPLSQSAAVNQVQPIPCEAQAPGSAKLRGDEKLSQSPVVKQEQVDVIKMGRGAKDKGSNHRISRKPTVSYQESSSSEDEGDGKQKNRYFKAREKERDEKKRKEREERKKRKRDGDDDYVPVEFGDYGSSLSERVKQRKRGPMQGSDIGEDTNSCDVEGGVKKENEEAEPLPKKPKVRKVERKLVPVIEKLGVDDLVLESNAYQRFSRLLDHICESAEDVEITADLDEEAEVPSEVLIAKYKLQELREEAGKLKLRSAMELVPAQRLVQLLSILEKNIRDGAKVLPVADPEDDEDAGKLWVEMAMERVSRAVDASLTALYRAHAREVREKSIMKLYHNLSEMVGLLAELLDIQRLTDTTVLQVSTLGVAPFFVENVPELQLNALKLVTVVFSRYDKHRRLLLDDILASIARLPSSKRSLRTFHLQNSEEKIQMLTALVLQLIQCVVTLPQTLVGPHDPKAKENQKEQEKDEHNNGESQVDLDVLMNQRYETAKMTAANFLSVFLTKCGSKNEEIDYRPLFENFVQDLLSTVNRPEWPAAELLLSLLGHLLAQNFSNKNIEMPLRVSSLDYLGVVAARLRKDAVTSRLKLETMDNLIKEVKQKEEEEGINDEELNKSLGEVKDEEEERMLYLVRLLLEYLSINSDNDSQLLHARHFYIVQWYRDAVSEITRMKLGENTPSSNHSSPVKGSAHKRKKKKRKGESSEEESSQGEDSGGENSRHSKSGIPNSQTIPEEVKNEIYRLSELRKKFLLTRIQPYGAAVGNTFQTELDPDSAHLISRYLASKRSFSQSFSMYLRQILRVLVEPAIAVRTKAMKCMAMIVEADPTVLALKDMEAGVRHSFLDASTSVREASVDLVGRFILSRPSLIDQYYDMLSARILDTGVSVRKRVIKILKDICIECPTYRRIPEICVKMIRRVNDEEGIRKLVMEVFQNMWFSPVRERPVLDKEALIHKVLNITDVVATCKEVGLDWIEQLLLSLFKPKEDKEDSTKVVTEPPKALVTACHQIVDCLVENILQIEENSLEQSAAEAGSSVVKQGTNSRLVACMNTLFLFAKIRPQLLVPHASTLQPYLSLRCQTRQDYEIISAVARTLELIVPLIEHPSETFLAQLEEDSVKLILTQDKVVVNASAACLGSVVNNVTHNYALVKDCFLRYYDFLTQYKSSQEQNPGDNRLSRNMFFRSLYTVGLLMRHFDYRDPNVRCGLPDGIMEEVVNTLMYFMHLTDGDIQRFALQALGSMCIRHYDIMLLQECKDIYTTVLTHEDEPIPLKVQVLNNLETFLHEEEVRMMKMDQEWSRLGKNESLKDMGDVSSGMASTVIQVYLKQILESFLNRNISVRRTALKVIQLILTQGLVHPVQIVPYLIVMGTDPEEAVAHTADKQLQDMEKKYPGFLHMKAMSGIRLSYDLQTIIQPESPIRGYRQSSQGESQVALNGFVYSLLRTTKQQRRAVALSILKQFDDQGRLPLAEMLYMSDNLAYFPYQVLDEPLFIIHHIDVMISVNGSNLLQTFKEGLLPPEGAILRFNPKTGKEELFYDEDEDDDFDSILRRLPEDLNVLQDAITASQGCLLLLMLKQHLKDMYGITDNKISQYLPTESSKVHEKTVSRRNIAKFMPKATIARLKGLKLPRVKGSRSRHEVTQHESKEAAAKIDLINQYLDFKQLMLKIDPTEEDEDDRTGAGVSNGPLTAIAARDSSSLTITIKQEPNLTPNNSSTSYPPPPSLSPPPEQSMTGPNPPITVVIDRERLKEGVDEVSSQKVPKLRIVPPKPPTLKHHSHKHHHHHVKHNKSEKHKKKKKKKKYRLSSSEEEDSEGGSDDPDFTA</sequence>
<evidence type="ECO:0000256" key="2">
    <source>
        <dbReference type="ARBA" id="ARBA00009252"/>
    </source>
</evidence>
<evidence type="ECO:0000256" key="1">
    <source>
        <dbReference type="ARBA" id="ARBA00004123"/>
    </source>
</evidence>
<dbReference type="GO" id="GO:0061775">
    <property type="term" value="F:cohesin loader activity"/>
    <property type="evidence" value="ECO:0007669"/>
    <property type="project" value="InterPro"/>
</dbReference>
<comment type="subcellular location">
    <subcellularLocation>
        <location evidence="1 6">Nucleus</location>
    </subcellularLocation>
</comment>
<feature type="compositionally biased region" description="Basic and acidic residues" evidence="7">
    <location>
        <begin position="734"/>
        <end position="752"/>
    </location>
</feature>
<comment type="similarity">
    <text evidence="2 6">Belongs to the SCC2/Nipped-B family.</text>
</comment>
<dbReference type="PANTHER" id="PTHR21704">
    <property type="entry name" value="NIPPED-B-LIKE PROTEIN DELANGIN SCC2-RELATED"/>
    <property type="match status" value="1"/>
</dbReference>
<feature type="non-terminal residue" evidence="9">
    <location>
        <position position="1"/>
    </location>
</feature>
<feature type="region of interest" description="Disordered" evidence="7">
    <location>
        <begin position="1945"/>
        <end position="1964"/>
    </location>
</feature>
<evidence type="ECO:0000313" key="10">
    <source>
        <dbReference type="Proteomes" id="UP000677054"/>
    </source>
</evidence>
<dbReference type="EMBL" id="LR901644">
    <property type="protein sequence ID" value="CAD7249068.1"/>
    <property type="molecule type" value="Genomic_DNA"/>
</dbReference>
<organism evidence="9">
    <name type="scientific">Darwinula stevensoni</name>
    <dbReference type="NCBI Taxonomy" id="69355"/>
    <lineage>
        <taxon>Eukaryota</taxon>
        <taxon>Metazoa</taxon>
        <taxon>Ecdysozoa</taxon>
        <taxon>Arthropoda</taxon>
        <taxon>Crustacea</taxon>
        <taxon>Oligostraca</taxon>
        <taxon>Ostracoda</taxon>
        <taxon>Podocopa</taxon>
        <taxon>Podocopida</taxon>
        <taxon>Darwinulocopina</taxon>
        <taxon>Darwinuloidea</taxon>
        <taxon>Darwinulidae</taxon>
        <taxon>Darwinula</taxon>
    </lineage>
</organism>
<dbReference type="GO" id="GO:0090694">
    <property type="term" value="C:Scc2-Scc4 cohesin loading complex"/>
    <property type="evidence" value="ECO:0007669"/>
    <property type="project" value="TreeGrafter"/>
</dbReference>
<evidence type="ECO:0000256" key="4">
    <source>
        <dbReference type="ARBA" id="ARBA00023242"/>
    </source>
</evidence>
<keyword evidence="10" id="KW-1185">Reference proteome</keyword>
<keyword evidence="3 6" id="KW-0677">Repeat</keyword>
<dbReference type="CDD" id="cd23958">
    <property type="entry name" value="SCC2"/>
    <property type="match status" value="1"/>
</dbReference>
<dbReference type="OrthoDB" id="418242at2759"/>
<dbReference type="Pfam" id="PF12765">
    <property type="entry name" value="Cohesin_HEAT"/>
    <property type="match status" value="1"/>
</dbReference>
<dbReference type="GO" id="GO:1990414">
    <property type="term" value="P:replication-born double-strand break repair via sister chromatid exchange"/>
    <property type="evidence" value="ECO:0007669"/>
    <property type="project" value="TreeGrafter"/>
</dbReference>
<feature type="compositionally biased region" description="Low complexity" evidence="7">
    <location>
        <begin position="1981"/>
        <end position="1991"/>
    </location>
</feature>
<dbReference type="SUPFAM" id="SSF48371">
    <property type="entry name" value="ARM repeat"/>
    <property type="match status" value="1"/>
</dbReference>
<dbReference type="InterPro" id="IPR033031">
    <property type="entry name" value="Scc2/Nipped-B"/>
</dbReference>
<dbReference type="InterPro" id="IPR026003">
    <property type="entry name" value="Cohesin_HEAT"/>
</dbReference>
<keyword evidence="5 6" id="KW-0131">Cell cycle</keyword>
<dbReference type="InterPro" id="IPR011989">
    <property type="entry name" value="ARM-like"/>
</dbReference>
<dbReference type="EMBL" id="CAJPEV010002127">
    <property type="protein sequence ID" value="CAG0895763.1"/>
    <property type="molecule type" value="Genomic_DNA"/>
</dbReference>